<dbReference type="Proteomes" id="UP001055125">
    <property type="component" value="Unassembled WGS sequence"/>
</dbReference>
<reference evidence="2" key="2">
    <citation type="submission" date="2021-08" db="EMBL/GenBank/DDBJ databases">
        <authorList>
            <person name="Tani A."/>
            <person name="Ola A."/>
            <person name="Ogura Y."/>
            <person name="Katsura K."/>
            <person name="Hayashi T."/>
        </authorList>
    </citation>
    <scope>NUCLEOTIDE SEQUENCE</scope>
    <source>
        <strain evidence="2">DSM 19015</strain>
    </source>
</reference>
<feature type="transmembrane region" description="Helical" evidence="1">
    <location>
        <begin position="6"/>
        <end position="25"/>
    </location>
</feature>
<dbReference type="EMBL" id="BPQP01000008">
    <property type="protein sequence ID" value="GJD93377.1"/>
    <property type="molecule type" value="Genomic_DNA"/>
</dbReference>
<accession>A0ABQ4RTR8</accession>
<keyword evidence="1" id="KW-0472">Membrane</keyword>
<sequence>MSVEVWLALGVGAFVLLIFAAAILVPRTPRPSRTTDGKIEDVRRRLDDVERRQKETDHDVRAVRMVVNHLATKDSVTNVGLQVAEMRGEVKGLVINTQATTRSVERIEDFLMRSTAEVIAGGTAKGNEAGS</sequence>
<proteinExistence type="predicted"/>
<evidence type="ECO:0000313" key="3">
    <source>
        <dbReference type="Proteomes" id="UP001055125"/>
    </source>
</evidence>
<evidence type="ECO:0000256" key="1">
    <source>
        <dbReference type="SAM" id="Phobius"/>
    </source>
</evidence>
<dbReference type="RefSeq" id="WP_238242586.1">
    <property type="nucleotide sequence ID" value="NZ_BPQP01000008.1"/>
</dbReference>
<evidence type="ECO:0000313" key="2">
    <source>
        <dbReference type="EMBL" id="GJD93377.1"/>
    </source>
</evidence>
<organism evidence="2 3">
    <name type="scientific">Methylobacterium iners</name>
    <dbReference type="NCBI Taxonomy" id="418707"/>
    <lineage>
        <taxon>Bacteria</taxon>
        <taxon>Pseudomonadati</taxon>
        <taxon>Pseudomonadota</taxon>
        <taxon>Alphaproteobacteria</taxon>
        <taxon>Hyphomicrobiales</taxon>
        <taxon>Methylobacteriaceae</taxon>
        <taxon>Methylobacterium</taxon>
    </lineage>
</organism>
<comment type="caution">
    <text evidence="2">The sequence shown here is derived from an EMBL/GenBank/DDBJ whole genome shotgun (WGS) entry which is preliminary data.</text>
</comment>
<gene>
    <name evidence="2" type="ORF">OCOJLMKI_0571</name>
</gene>
<reference evidence="2" key="1">
    <citation type="journal article" date="2021" name="Front. Microbiol.">
        <title>Comprehensive Comparative Genomics and Phenotyping of Methylobacterium Species.</title>
        <authorList>
            <person name="Alessa O."/>
            <person name="Ogura Y."/>
            <person name="Fujitani Y."/>
            <person name="Takami H."/>
            <person name="Hayashi T."/>
            <person name="Sahin N."/>
            <person name="Tani A."/>
        </authorList>
    </citation>
    <scope>NUCLEOTIDE SEQUENCE</scope>
    <source>
        <strain evidence="2">DSM 19015</strain>
    </source>
</reference>
<name>A0ABQ4RTR8_9HYPH</name>
<keyword evidence="1" id="KW-0812">Transmembrane</keyword>
<protein>
    <submittedName>
        <fullName evidence="2">Uncharacterized protein</fullName>
    </submittedName>
</protein>
<keyword evidence="3" id="KW-1185">Reference proteome</keyword>
<keyword evidence="1" id="KW-1133">Transmembrane helix</keyword>